<dbReference type="Pfam" id="PF04059">
    <property type="entry name" value="RRM_2"/>
    <property type="match status" value="1"/>
</dbReference>
<accession>A0A6V7QSG3</accession>
<feature type="compositionally biased region" description="Low complexity" evidence="2">
    <location>
        <begin position="216"/>
        <end position="225"/>
    </location>
</feature>
<feature type="region of interest" description="Disordered" evidence="2">
    <location>
        <begin position="551"/>
        <end position="624"/>
    </location>
</feature>
<evidence type="ECO:0000256" key="1">
    <source>
        <dbReference type="ARBA" id="ARBA00022884"/>
    </source>
</evidence>
<gene>
    <name evidence="5" type="ORF">CB5_LOCUS29300</name>
</gene>
<dbReference type="AlphaFoldDB" id="A0A6V7QSG3"/>
<evidence type="ECO:0000313" key="5">
    <source>
        <dbReference type="EMBL" id="CAD1846089.1"/>
    </source>
</evidence>
<dbReference type="InterPro" id="IPR007201">
    <property type="entry name" value="Mei2-like_Rrm_C"/>
</dbReference>
<dbReference type="CDD" id="cd12530">
    <property type="entry name" value="RRM3_EAR1_like"/>
    <property type="match status" value="1"/>
</dbReference>
<protein>
    <recommendedName>
        <fullName evidence="6">RRM domain-containing protein</fullName>
    </recommendedName>
</protein>
<dbReference type="PANTHER" id="PTHR23189">
    <property type="entry name" value="RNA RECOGNITION MOTIF-CONTAINING"/>
    <property type="match status" value="1"/>
</dbReference>
<sequence>MEGGGGTGIRSGNLLDPGAQEFYPTAHHHHLITLPPPPPPPPPPHVYYPYAAAAAAGPPAVAEYVRPAWVAGEGAATRAVVLSMVPRHAPEGAVRAAMEAFGGVRAVDAAALASEGIATVGFFDLRSAQAAVSAVRSQHLRHQARLFPHFAAPNWPHPHCTTWPLDDHDPPPTTTTTAASSPATPSGPTSPPPPPTTIPTTAPSSSSIPTPPSPSAPSAKPSNPSDVRESPVKPHHKFVEFFDTRDAARALAELNGKELFGRRLAIEFTRPFGHSKRRNWSHHQQQHQYQHQQQHQIFPTPPRLLRASSQTAHSSLPSSSTGKAAAEGVVLLKRNNNNNNGSSSSSSEAKDGSKLARGGGGGGGNGGRRNKGGGKNCPLSSSSKQHSSRRGWKGHGKGGGGGGGEARFLFKEFGGEVRGEDQESSGSSSCIRDSRTTVMIKNIPNKYSQKLLLNMLDNHCIHCNEQTADGEPFSAYDFVYLPIDFNNKCNVGYGFVNLTSPEASFRLYKAFHKQPWEVFNSRKICQVTYARLQGLEALKEHFKNSKFACDNDERRSGSRRRTLGGVVDDGVPHAPSDHDDDGDRADNDDNEEDDDDDDDDDDNDDDDSGERMSPSGSLMSLNLH</sequence>
<dbReference type="InterPro" id="IPR034458">
    <property type="entry name" value="EAR1-like_RRM3"/>
</dbReference>
<name>A0A6V7QSG3_ANACO</name>
<evidence type="ECO:0008006" key="6">
    <source>
        <dbReference type="Google" id="ProtNLM"/>
    </source>
</evidence>
<dbReference type="InterPro" id="IPR012677">
    <property type="entry name" value="Nucleotide-bd_a/b_plait_sf"/>
</dbReference>
<feature type="compositionally biased region" description="Low complexity" evidence="2">
    <location>
        <begin position="198"/>
        <end position="208"/>
    </location>
</feature>
<feature type="domain" description="RRM" evidence="3">
    <location>
        <begin position="238"/>
        <end position="264"/>
    </location>
</feature>
<proteinExistence type="predicted"/>
<dbReference type="Pfam" id="PF00076">
    <property type="entry name" value="RRM_1"/>
    <property type="match status" value="1"/>
</dbReference>
<feature type="compositionally biased region" description="Low complexity" evidence="2">
    <location>
        <begin position="174"/>
        <end position="187"/>
    </location>
</feature>
<evidence type="ECO:0000259" key="3">
    <source>
        <dbReference type="Pfam" id="PF00076"/>
    </source>
</evidence>
<dbReference type="InterPro" id="IPR035979">
    <property type="entry name" value="RBD_domain_sf"/>
</dbReference>
<feature type="compositionally biased region" description="Basic residues" evidence="2">
    <location>
        <begin position="386"/>
        <end position="396"/>
    </location>
</feature>
<evidence type="ECO:0000259" key="4">
    <source>
        <dbReference type="Pfam" id="PF04059"/>
    </source>
</evidence>
<dbReference type="FunFam" id="3.30.70.330:FF:001402">
    <property type="entry name" value="Terminal EAR1-like 1"/>
    <property type="match status" value="1"/>
</dbReference>
<feature type="compositionally biased region" description="Low complexity" evidence="2">
    <location>
        <begin position="335"/>
        <end position="347"/>
    </location>
</feature>
<dbReference type="InterPro" id="IPR000504">
    <property type="entry name" value="RRM_dom"/>
</dbReference>
<dbReference type="EMBL" id="CAJEUB010000011">
    <property type="protein sequence ID" value="CAD1846089.1"/>
    <property type="molecule type" value="Genomic_DNA"/>
</dbReference>
<feature type="compositionally biased region" description="Low complexity" evidence="2">
    <location>
        <begin position="286"/>
        <end position="296"/>
    </location>
</feature>
<feature type="compositionally biased region" description="Pro residues" evidence="2">
    <location>
        <begin position="188"/>
        <end position="197"/>
    </location>
</feature>
<feature type="region of interest" description="Disordered" evidence="2">
    <location>
        <begin position="334"/>
        <end position="405"/>
    </location>
</feature>
<feature type="domain" description="Mei2-like C-terminal RNA recognition motif" evidence="4">
    <location>
        <begin position="435"/>
        <end position="543"/>
    </location>
</feature>
<dbReference type="GO" id="GO:0003723">
    <property type="term" value="F:RNA binding"/>
    <property type="evidence" value="ECO:0007669"/>
    <property type="project" value="UniProtKB-KW"/>
</dbReference>
<feature type="region of interest" description="Disordered" evidence="2">
    <location>
        <begin position="1"/>
        <end position="20"/>
    </location>
</feature>
<feature type="region of interest" description="Disordered" evidence="2">
    <location>
        <begin position="274"/>
        <end position="297"/>
    </location>
</feature>
<reference evidence="5" key="1">
    <citation type="submission" date="2020-07" db="EMBL/GenBank/DDBJ databases">
        <authorList>
            <person name="Lin J."/>
        </authorList>
    </citation>
    <scope>NUCLEOTIDE SEQUENCE</scope>
</reference>
<feature type="compositionally biased region" description="Acidic residues" evidence="2">
    <location>
        <begin position="578"/>
        <end position="608"/>
    </location>
</feature>
<keyword evidence="1" id="KW-0694">RNA-binding</keyword>
<dbReference type="SUPFAM" id="SSF54928">
    <property type="entry name" value="RNA-binding domain, RBD"/>
    <property type="match status" value="1"/>
</dbReference>
<feature type="compositionally biased region" description="Gly residues" evidence="2">
    <location>
        <begin position="357"/>
        <end position="367"/>
    </location>
</feature>
<organism evidence="5">
    <name type="scientific">Ananas comosus var. bracteatus</name>
    <name type="common">red pineapple</name>
    <dbReference type="NCBI Taxonomy" id="296719"/>
    <lineage>
        <taxon>Eukaryota</taxon>
        <taxon>Viridiplantae</taxon>
        <taxon>Streptophyta</taxon>
        <taxon>Embryophyta</taxon>
        <taxon>Tracheophyta</taxon>
        <taxon>Spermatophyta</taxon>
        <taxon>Magnoliopsida</taxon>
        <taxon>Liliopsida</taxon>
        <taxon>Poales</taxon>
        <taxon>Bromeliaceae</taxon>
        <taxon>Bromelioideae</taxon>
        <taxon>Ananas</taxon>
    </lineage>
</organism>
<dbReference type="Gene3D" id="3.30.70.330">
    <property type="match status" value="1"/>
</dbReference>
<feature type="region of interest" description="Disordered" evidence="2">
    <location>
        <begin position="161"/>
        <end position="232"/>
    </location>
</feature>
<evidence type="ECO:0000256" key="2">
    <source>
        <dbReference type="SAM" id="MobiDB-lite"/>
    </source>
</evidence>
<feature type="compositionally biased region" description="Polar residues" evidence="2">
    <location>
        <begin position="614"/>
        <end position="624"/>
    </location>
</feature>
<feature type="compositionally biased region" description="Basic residues" evidence="2">
    <location>
        <begin position="274"/>
        <end position="285"/>
    </location>
</feature>